<dbReference type="Pfam" id="PF02405">
    <property type="entry name" value="MlaE"/>
    <property type="match status" value="1"/>
</dbReference>
<name>I0IQ61_LEPFC</name>
<dbReference type="KEGG" id="lfc:LFE_1730"/>
<dbReference type="HOGENOM" id="CLU_045686_1_1_0"/>
<reference evidence="3" key="2">
    <citation type="submission" date="2012-03" db="EMBL/GenBank/DDBJ databases">
        <title>The complete genome sequence of the pioneer microbe on fresh volcanic deposit, Leptospirillum ferrooxidans strain C2-3.</title>
        <authorList>
            <person name="Fujimura R."/>
            <person name="Sato Y."/>
            <person name="Nishizawa T."/>
            <person name="Nanba K."/>
            <person name="Oshima K."/>
            <person name="Hattori M."/>
            <person name="Kamijo T."/>
            <person name="Ohta H."/>
        </authorList>
    </citation>
    <scope>NUCLEOTIDE SEQUENCE [LARGE SCALE GENOMIC DNA]</scope>
    <source>
        <strain evidence="3">C2-3</strain>
    </source>
</reference>
<evidence type="ECO:0000313" key="2">
    <source>
        <dbReference type="EMBL" id="BAM07410.1"/>
    </source>
</evidence>
<organism evidence="2 3">
    <name type="scientific">Leptospirillum ferrooxidans (strain C2-3)</name>
    <dbReference type="NCBI Taxonomy" id="1162668"/>
    <lineage>
        <taxon>Bacteria</taxon>
        <taxon>Pseudomonadati</taxon>
        <taxon>Nitrospirota</taxon>
        <taxon>Nitrospiria</taxon>
        <taxon>Nitrospirales</taxon>
        <taxon>Nitrospiraceae</taxon>
        <taxon>Leptospirillum</taxon>
    </lineage>
</organism>
<dbReference type="PANTHER" id="PTHR30188:SF4">
    <property type="entry name" value="PROTEIN TRIGALACTOSYLDIACYLGLYCEROL 1, CHLOROPLASTIC"/>
    <property type="match status" value="1"/>
</dbReference>
<keyword evidence="3" id="KW-1185">Reference proteome</keyword>
<dbReference type="eggNOG" id="COG0767">
    <property type="taxonomic scope" value="Bacteria"/>
</dbReference>
<dbReference type="GO" id="GO:0005548">
    <property type="term" value="F:phospholipid transporter activity"/>
    <property type="evidence" value="ECO:0007669"/>
    <property type="project" value="TreeGrafter"/>
</dbReference>
<evidence type="ECO:0000256" key="1">
    <source>
        <dbReference type="SAM" id="Phobius"/>
    </source>
</evidence>
<protein>
    <submittedName>
        <fullName evidence="2">Putative ABC transporter, permease</fullName>
    </submittedName>
</protein>
<dbReference type="STRING" id="1162668.LFE_1730"/>
<keyword evidence="1" id="KW-0812">Transmembrane</keyword>
<reference evidence="2 3" key="1">
    <citation type="journal article" date="2012" name="J. Bacteriol.">
        <title>Complete Genome Sequence of Leptospirillum ferrooxidans Strain C2-3, Isolated from a Fresh Volcanic Ash Deposit on the Island of Miyake, Japan.</title>
        <authorList>
            <person name="Fujimura R."/>
            <person name="Sato Y."/>
            <person name="Nishizawa T."/>
            <person name="Oshima K."/>
            <person name="Kim S.-W."/>
            <person name="Hattori M."/>
            <person name="Kamijo T."/>
            <person name="Ohta H."/>
        </authorList>
    </citation>
    <scope>NUCLEOTIDE SEQUENCE [LARGE SCALE GENOMIC DNA]</scope>
    <source>
        <strain evidence="2 3">C2-3</strain>
    </source>
</reference>
<evidence type="ECO:0000313" key="3">
    <source>
        <dbReference type="Proteomes" id="UP000007382"/>
    </source>
</evidence>
<feature type="transmembrane region" description="Helical" evidence="1">
    <location>
        <begin position="190"/>
        <end position="209"/>
    </location>
</feature>
<dbReference type="OrthoDB" id="9805022at2"/>
<dbReference type="RefSeq" id="WP_014449895.1">
    <property type="nucleotide sequence ID" value="NC_017094.1"/>
</dbReference>
<feature type="transmembrane region" description="Helical" evidence="1">
    <location>
        <begin position="145"/>
        <end position="170"/>
    </location>
</feature>
<dbReference type="PANTHER" id="PTHR30188">
    <property type="entry name" value="ABC TRANSPORTER PERMEASE PROTEIN-RELATED"/>
    <property type="match status" value="1"/>
</dbReference>
<dbReference type="GO" id="GO:0043190">
    <property type="term" value="C:ATP-binding cassette (ABC) transporter complex"/>
    <property type="evidence" value="ECO:0007669"/>
    <property type="project" value="InterPro"/>
</dbReference>
<dbReference type="AlphaFoldDB" id="I0IQ61"/>
<feature type="transmembrane region" description="Helical" evidence="1">
    <location>
        <begin position="221"/>
        <end position="240"/>
    </location>
</feature>
<accession>I0IQ61</accession>
<sequence length="252" mass="26714">MLVDLIESVQSFSLMIYHAARYSLINFRSREVLIQMDRIGVGSVPIVFLASLFAGLDMALQFEVVMAPYGAKALLGKVVTTSIVRDMGPVMASLVMSARVTSGIASEVGMMQATSQIEALSVMGVDPIDQIVAPRILSGIVMMPILSVIGDFLGIFGGLVIAFLAAHIPAPLYWSGVREALTLPNLVNGAVKPIFFGFILTSVGCFYGMKAGGGAAMVGRTTTRAVVAAAVWILVANFLISKLLLNLWGNEG</sequence>
<keyword evidence="1" id="KW-1133">Transmembrane helix</keyword>
<dbReference type="PATRIC" id="fig|1162668.3.peg.2053"/>
<dbReference type="EMBL" id="AP012342">
    <property type="protein sequence ID" value="BAM07410.1"/>
    <property type="molecule type" value="Genomic_DNA"/>
</dbReference>
<dbReference type="Proteomes" id="UP000007382">
    <property type="component" value="Chromosome"/>
</dbReference>
<keyword evidence="1" id="KW-0472">Membrane</keyword>
<feature type="transmembrane region" description="Helical" evidence="1">
    <location>
        <begin position="39"/>
        <end position="60"/>
    </location>
</feature>
<proteinExistence type="predicted"/>
<gene>
    <name evidence="2" type="ordered locus">LFE_1730</name>
</gene>
<dbReference type="InterPro" id="IPR030802">
    <property type="entry name" value="Permease_MalE"/>
</dbReference>